<gene>
    <name evidence="1" type="ORF">NDU88_000647</name>
</gene>
<dbReference type="EMBL" id="JANPWB010000013">
    <property type="protein sequence ID" value="KAJ1103220.1"/>
    <property type="molecule type" value="Genomic_DNA"/>
</dbReference>
<protein>
    <submittedName>
        <fullName evidence="1">Uncharacterized protein</fullName>
    </submittedName>
</protein>
<sequence length="106" mass="12773">MDVANRRGPFERLREMRKLYDEADWHLRHHDYQYYRTQLYTEGDRSGRLLAWLFHDEQQHTPIGAIRLADGTMVSSQAAINDAFRIITQRYIKCNRHRIANCWSYS</sequence>
<comment type="caution">
    <text evidence="1">The sequence shown here is derived from an EMBL/GenBank/DDBJ whole genome shotgun (WGS) entry which is preliminary data.</text>
</comment>
<dbReference type="AlphaFoldDB" id="A0AAV7MSG0"/>
<keyword evidence="2" id="KW-1185">Reference proteome</keyword>
<organism evidence="1 2">
    <name type="scientific">Pleurodeles waltl</name>
    <name type="common">Iberian ribbed newt</name>
    <dbReference type="NCBI Taxonomy" id="8319"/>
    <lineage>
        <taxon>Eukaryota</taxon>
        <taxon>Metazoa</taxon>
        <taxon>Chordata</taxon>
        <taxon>Craniata</taxon>
        <taxon>Vertebrata</taxon>
        <taxon>Euteleostomi</taxon>
        <taxon>Amphibia</taxon>
        <taxon>Batrachia</taxon>
        <taxon>Caudata</taxon>
        <taxon>Salamandroidea</taxon>
        <taxon>Salamandridae</taxon>
        <taxon>Pleurodelinae</taxon>
        <taxon>Pleurodeles</taxon>
    </lineage>
</organism>
<accession>A0AAV7MSG0</accession>
<reference evidence="1" key="1">
    <citation type="journal article" date="2022" name="bioRxiv">
        <title>Sequencing and chromosome-scale assembly of the giantPleurodeles waltlgenome.</title>
        <authorList>
            <person name="Brown T."/>
            <person name="Elewa A."/>
            <person name="Iarovenko S."/>
            <person name="Subramanian E."/>
            <person name="Araus A.J."/>
            <person name="Petzold A."/>
            <person name="Susuki M."/>
            <person name="Suzuki K.-i.T."/>
            <person name="Hayashi T."/>
            <person name="Toyoda A."/>
            <person name="Oliveira C."/>
            <person name="Osipova E."/>
            <person name="Leigh N.D."/>
            <person name="Simon A."/>
            <person name="Yun M.H."/>
        </authorList>
    </citation>
    <scope>NUCLEOTIDE SEQUENCE</scope>
    <source>
        <strain evidence="1">20211129_DDA</strain>
        <tissue evidence="1">Liver</tissue>
    </source>
</reference>
<proteinExistence type="predicted"/>
<evidence type="ECO:0000313" key="1">
    <source>
        <dbReference type="EMBL" id="KAJ1103220.1"/>
    </source>
</evidence>
<evidence type="ECO:0000313" key="2">
    <source>
        <dbReference type="Proteomes" id="UP001066276"/>
    </source>
</evidence>
<name>A0AAV7MSG0_PLEWA</name>
<dbReference type="Proteomes" id="UP001066276">
    <property type="component" value="Chromosome 9"/>
</dbReference>